<evidence type="ECO:0000313" key="1">
    <source>
        <dbReference type="EMBL" id="KAF6457031.1"/>
    </source>
</evidence>
<name>A0A7J8GB27_ROUAE</name>
<protein>
    <submittedName>
        <fullName evidence="1">Uncharacterized protein</fullName>
    </submittedName>
</protein>
<comment type="caution">
    <text evidence="1">The sequence shown here is derived from an EMBL/GenBank/DDBJ whole genome shotgun (WGS) entry which is preliminary data.</text>
</comment>
<proteinExistence type="predicted"/>
<dbReference type="Proteomes" id="UP000593571">
    <property type="component" value="Unassembled WGS sequence"/>
</dbReference>
<dbReference type="EMBL" id="JACASE010000006">
    <property type="protein sequence ID" value="KAF6457031.1"/>
    <property type="molecule type" value="Genomic_DNA"/>
</dbReference>
<keyword evidence="2" id="KW-1185">Reference proteome</keyword>
<accession>A0A7J8GB27</accession>
<gene>
    <name evidence="1" type="ORF">HJG63_011627</name>
</gene>
<reference evidence="1 2" key="1">
    <citation type="journal article" date="2020" name="Nature">
        <title>Six reference-quality genomes reveal evolution of bat adaptations.</title>
        <authorList>
            <person name="Jebb D."/>
            <person name="Huang Z."/>
            <person name="Pippel M."/>
            <person name="Hughes G.M."/>
            <person name="Lavrichenko K."/>
            <person name="Devanna P."/>
            <person name="Winkler S."/>
            <person name="Jermiin L.S."/>
            <person name="Skirmuntt E.C."/>
            <person name="Katzourakis A."/>
            <person name="Burkitt-Gray L."/>
            <person name="Ray D.A."/>
            <person name="Sullivan K.A.M."/>
            <person name="Roscito J.G."/>
            <person name="Kirilenko B.M."/>
            <person name="Davalos L.M."/>
            <person name="Corthals A.P."/>
            <person name="Power M.L."/>
            <person name="Jones G."/>
            <person name="Ransome R.D."/>
            <person name="Dechmann D.K.N."/>
            <person name="Locatelli A.G."/>
            <person name="Puechmaille S.J."/>
            <person name="Fedrigo O."/>
            <person name="Jarvis E.D."/>
            <person name="Hiller M."/>
            <person name="Vernes S.C."/>
            <person name="Myers E.W."/>
            <person name="Teeling E.C."/>
        </authorList>
    </citation>
    <scope>NUCLEOTIDE SEQUENCE [LARGE SCALE GENOMIC DNA]</scope>
    <source>
        <strain evidence="1">MRouAeg1</strain>
        <tissue evidence="1">Muscle</tissue>
    </source>
</reference>
<sequence length="200" mass="23611">MQCLIFIFKLQKTRNRNNFFNFKKTIYVKPIISIVNDAFFPVKTERRWDCHYCNTGGPGQRTKRRKLNKQYRDGKGKGKPVVTCNDIITFVENVTRNNMETIRTNKIVRDFAGYKKNLILIALLYTGNNQLEIIQNKTSFVIVTKSRKYSEHKIIKTALYIYVKLGKNFSNLWKNLKLSKDIKIQYKLRDKLFGRANTIL</sequence>
<dbReference type="AlphaFoldDB" id="A0A7J8GB27"/>
<organism evidence="1 2">
    <name type="scientific">Rousettus aegyptiacus</name>
    <name type="common">Egyptian fruit bat</name>
    <name type="synonym">Pteropus aegyptiacus</name>
    <dbReference type="NCBI Taxonomy" id="9407"/>
    <lineage>
        <taxon>Eukaryota</taxon>
        <taxon>Metazoa</taxon>
        <taxon>Chordata</taxon>
        <taxon>Craniata</taxon>
        <taxon>Vertebrata</taxon>
        <taxon>Euteleostomi</taxon>
        <taxon>Mammalia</taxon>
        <taxon>Eutheria</taxon>
        <taxon>Laurasiatheria</taxon>
        <taxon>Chiroptera</taxon>
        <taxon>Yinpterochiroptera</taxon>
        <taxon>Pteropodoidea</taxon>
        <taxon>Pteropodidae</taxon>
        <taxon>Rousettinae</taxon>
        <taxon>Rousettus</taxon>
    </lineage>
</organism>
<evidence type="ECO:0000313" key="2">
    <source>
        <dbReference type="Proteomes" id="UP000593571"/>
    </source>
</evidence>